<organism evidence="2 3">
    <name type="scientific">Brassica napus</name>
    <name type="common">Rape</name>
    <dbReference type="NCBI Taxonomy" id="3708"/>
    <lineage>
        <taxon>Eukaryota</taxon>
        <taxon>Viridiplantae</taxon>
        <taxon>Streptophyta</taxon>
        <taxon>Embryophyta</taxon>
        <taxon>Tracheophyta</taxon>
        <taxon>Spermatophyta</taxon>
        <taxon>Magnoliopsida</taxon>
        <taxon>eudicotyledons</taxon>
        <taxon>Gunneridae</taxon>
        <taxon>Pentapetalae</taxon>
        <taxon>rosids</taxon>
        <taxon>malvids</taxon>
        <taxon>Brassicales</taxon>
        <taxon>Brassicaceae</taxon>
        <taxon>Brassiceae</taxon>
        <taxon>Brassica</taxon>
    </lineage>
</organism>
<name>A0ABQ7YXE7_BRANA</name>
<evidence type="ECO:0000256" key="1">
    <source>
        <dbReference type="SAM" id="MobiDB-lite"/>
    </source>
</evidence>
<accession>A0ABQ7YXE7</accession>
<feature type="compositionally biased region" description="Basic and acidic residues" evidence="1">
    <location>
        <begin position="29"/>
        <end position="47"/>
    </location>
</feature>
<dbReference type="Proteomes" id="UP000824890">
    <property type="component" value="Unassembled WGS sequence"/>
</dbReference>
<keyword evidence="3" id="KW-1185">Reference proteome</keyword>
<feature type="region of interest" description="Disordered" evidence="1">
    <location>
        <begin position="15"/>
        <end position="78"/>
    </location>
</feature>
<evidence type="ECO:0000313" key="3">
    <source>
        <dbReference type="Proteomes" id="UP000824890"/>
    </source>
</evidence>
<dbReference type="EMBL" id="JAGKQM010000016">
    <property type="protein sequence ID" value="KAH0872581.1"/>
    <property type="molecule type" value="Genomic_DNA"/>
</dbReference>
<gene>
    <name evidence="2" type="ORF">HID58_069943</name>
</gene>
<protein>
    <submittedName>
        <fullName evidence="2">Uncharacterized protein</fullName>
    </submittedName>
</protein>
<sequence length="106" mass="12166">MEERRLWLYTKRRLHGSKKMSRSGGSRSETTKTQELKLEVTMERAESGEEQQAELRTRRRRPGARPASRRNGCGAASKIGTESFPRALIKELKLLLFTNLSGQKYV</sequence>
<evidence type="ECO:0000313" key="2">
    <source>
        <dbReference type="EMBL" id="KAH0872581.1"/>
    </source>
</evidence>
<proteinExistence type="predicted"/>
<reference evidence="2 3" key="1">
    <citation type="submission" date="2021-05" db="EMBL/GenBank/DDBJ databases">
        <title>Genome Assembly of Synthetic Allotetraploid Brassica napus Reveals Homoeologous Exchanges between Subgenomes.</title>
        <authorList>
            <person name="Davis J.T."/>
        </authorList>
    </citation>
    <scope>NUCLEOTIDE SEQUENCE [LARGE SCALE GENOMIC DNA]</scope>
    <source>
        <strain evidence="3">cv. Da-Ae</strain>
        <tissue evidence="2">Seedling</tissue>
    </source>
</reference>
<comment type="caution">
    <text evidence="2">The sequence shown here is derived from an EMBL/GenBank/DDBJ whole genome shotgun (WGS) entry which is preliminary data.</text>
</comment>